<dbReference type="SUPFAM" id="SSF53850">
    <property type="entry name" value="Periplasmic binding protein-like II"/>
    <property type="match status" value="1"/>
</dbReference>
<dbReference type="EMBL" id="JAPEVI010000003">
    <property type="protein sequence ID" value="MCX2724329.1"/>
    <property type="molecule type" value="Genomic_DNA"/>
</dbReference>
<gene>
    <name evidence="10" type="ORF">ON753_18460</name>
</gene>
<comment type="function">
    <text evidence="8">Part of the ABC transporter complex UgpBAEC involved in sn-glycerol-3-phosphate (G3P) import. Binds G3P.</text>
</comment>
<dbReference type="PANTHER" id="PTHR43649">
    <property type="entry name" value="ARABINOSE-BINDING PROTEIN-RELATED"/>
    <property type="match status" value="1"/>
</dbReference>
<evidence type="ECO:0000256" key="6">
    <source>
        <dbReference type="ARBA" id="ARBA00022729"/>
    </source>
</evidence>
<feature type="chain" id="PRO_5045526660" description="sn-glycerol-3-phosphate-binding periplasmic protein UgpB" evidence="9">
    <location>
        <begin position="26"/>
        <end position="436"/>
    </location>
</feature>
<evidence type="ECO:0000256" key="9">
    <source>
        <dbReference type="SAM" id="SignalP"/>
    </source>
</evidence>
<reference evidence="10 11" key="1">
    <citation type="journal article" date="2016" name="Int. J. Syst. Evol. Microbiol.">
        <title>Labrenzia salina sp. nov., isolated from the rhizosphere of the halophyte Arthrocnemum macrostachyum.</title>
        <authorList>
            <person name="Camacho M."/>
            <person name="Redondo-Gomez S."/>
            <person name="Rodriguez-Llorente I."/>
            <person name="Rohde M."/>
            <person name="Sproer C."/>
            <person name="Schumann P."/>
            <person name="Klenk H.P."/>
            <person name="Montero-Calasanz M.D.C."/>
        </authorList>
    </citation>
    <scope>NUCLEOTIDE SEQUENCE [LARGE SCALE GENOMIC DNA]</scope>
    <source>
        <strain evidence="10 11">DSM 29163</strain>
    </source>
</reference>
<keyword evidence="5" id="KW-0813">Transport</keyword>
<evidence type="ECO:0000256" key="7">
    <source>
        <dbReference type="ARBA" id="ARBA00022764"/>
    </source>
</evidence>
<organism evidence="10 11">
    <name type="scientific">Roseibium salinum</name>
    <dbReference type="NCBI Taxonomy" id="1604349"/>
    <lineage>
        <taxon>Bacteria</taxon>
        <taxon>Pseudomonadati</taxon>
        <taxon>Pseudomonadota</taxon>
        <taxon>Alphaproteobacteria</taxon>
        <taxon>Hyphomicrobiales</taxon>
        <taxon>Stappiaceae</taxon>
        <taxon>Roseibium</taxon>
    </lineage>
</organism>
<feature type="signal peptide" evidence="9">
    <location>
        <begin position="1"/>
        <end position="25"/>
    </location>
</feature>
<dbReference type="Proteomes" id="UP001300261">
    <property type="component" value="Unassembled WGS sequence"/>
</dbReference>
<dbReference type="RefSeq" id="WP_265964244.1">
    <property type="nucleotide sequence ID" value="NZ_JAPEVI010000003.1"/>
</dbReference>
<keyword evidence="7" id="KW-0574">Periplasm</keyword>
<evidence type="ECO:0000256" key="4">
    <source>
        <dbReference type="ARBA" id="ARBA00017470"/>
    </source>
</evidence>
<dbReference type="PANTHER" id="PTHR43649:SF31">
    <property type="entry name" value="SN-GLYCEROL-3-PHOSPHATE-BINDING PERIPLASMIC PROTEIN UGPB"/>
    <property type="match status" value="1"/>
</dbReference>
<dbReference type="Gene3D" id="3.40.190.10">
    <property type="entry name" value="Periplasmic binding protein-like II"/>
    <property type="match status" value="2"/>
</dbReference>
<dbReference type="InterPro" id="IPR050490">
    <property type="entry name" value="Bact_solute-bd_prot1"/>
</dbReference>
<dbReference type="InterPro" id="IPR006059">
    <property type="entry name" value="SBP"/>
</dbReference>
<evidence type="ECO:0000313" key="11">
    <source>
        <dbReference type="Proteomes" id="UP001300261"/>
    </source>
</evidence>
<evidence type="ECO:0000256" key="1">
    <source>
        <dbReference type="ARBA" id="ARBA00004418"/>
    </source>
</evidence>
<evidence type="ECO:0000313" key="10">
    <source>
        <dbReference type="EMBL" id="MCX2724329.1"/>
    </source>
</evidence>
<evidence type="ECO:0000256" key="8">
    <source>
        <dbReference type="ARBA" id="ARBA00034473"/>
    </source>
</evidence>
<keyword evidence="11" id="KW-1185">Reference proteome</keyword>
<evidence type="ECO:0000256" key="5">
    <source>
        <dbReference type="ARBA" id="ARBA00022448"/>
    </source>
</evidence>
<comment type="similarity">
    <text evidence="2">Belongs to the bacterial solute-binding protein 1 family.</text>
</comment>
<sequence length="436" mass="47560">MAYRKTVASLVAATALLGTSSASYAATEITWWHAMGGKLGEVVIEISNGYNEHQDACQITPVFKGTYEEALTAGIAAFRAGEQPNILQVFDAGAATIIGATGAVIPAQDILEGAGVEFNIEDYIDGVRYFYADSDGKMIGMPFNSSTPILYTNEEALQKAGVEAPKTWEEFEEIAPKLKEAGYVPLAQSHLPWIFTENFKSRHNLQFATNNNGYDGAEGTQLVFGDPIKDHFKAVKGWLDEGLFGYYGTGWGDNQTPFNEGKIAMWLGSSGSFGGIADTVEFPFSATYLPYWESIDGAGTATFIGGAALFAMSGQPDEENKCVGSFFEYLTSPEVQYMWHKETGYVPITNAAYELAKKDGHYDRTPAAEIGIKQLTLPGGEWTKGYRMGFYVQIRDIMNREFGKIFSGETSVDDAFATIEADGNQLLERFAKTTGN</sequence>
<proteinExistence type="inferred from homology"/>
<comment type="subunit">
    <text evidence="3">The complex is composed of two ATP-binding proteins (UgpC), two transmembrane proteins (UgpA and UgpE) and a solute-binding protein (UgpB).</text>
</comment>
<name>A0ABT3R4Z2_9HYPH</name>
<protein>
    <recommendedName>
        <fullName evidence="4">sn-glycerol-3-phosphate-binding periplasmic protein UgpB</fullName>
    </recommendedName>
</protein>
<comment type="caution">
    <text evidence="10">The sequence shown here is derived from an EMBL/GenBank/DDBJ whole genome shotgun (WGS) entry which is preliminary data.</text>
</comment>
<evidence type="ECO:0000256" key="2">
    <source>
        <dbReference type="ARBA" id="ARBA00008520"/>
    </source>
</evidence>
<accession>A0ABT3R4Z2</accession>
<keyword evidence="6 9" id="KW-0732">Signal</keyword>
<evidence type="ECO:0000256" key="3">
    <source>
        <dbReference type="ARBA" id="ARBA00011557"/>
    </source>
</evidence>
<comment type="subcellular location">
    <subcellularLocation>
        <location evidence="1">Periplasm</location>
    </subcellularLocation>
</comment>
<dbReference type="Pfam" id="PF13416">
    <property type="entry name" value="SBP_bac_8"/>
    <property type="match status" value="1"/>
</dbReference>